<accession>A0ABU4HWJ8</accession>
<dbReference type="Proteomes" id="UP001284601">
    <property type="component" value="Unassembled WGS sequence"/>
</dbReference>
<name>A0ABU4HWJ8_9ACTN</name>
<evidence type="ECO:0000313" key="2">
    <source>
        <dbReference type="Proteomes" id="UP001284601"/>
    </source>
</evidence>
<comment type="caution">
    <text evidence="1">The sequence shown here is derived from an EMBL/GenBank/DDBJ whole genome shotgun (WGS) entry which is preliminary data.</text>
</comment>
<sequence>MAAARIGVPASPTNRNDRAALGVIATYLHELTEHGRPREPQPHDAPAFARTAAAPALVAADADAPAATPVIELISLGELDDELAEMADAGCYACAA</sequence>
<proteinExistence type="predicted"/>
<dbReference type="RefSeq" id="WP_318600171.1">
    <property type="nucleotide sequence ID" value="NZ_JAWSTH010000099.1"/>
</dbReference>
<keyword evidence="2" id="KW-1185">Reference proteome</keyword>
<reference evidence="2" key="1">
    <citation type="submission" date="2023-07" db="EMBL/GenBank/DDBJ databases">
        <title>Conexibacter stalactiti sp. nov., isolated from stalactites in a lava cave and emended description of the genus Conexibacter.</title>
        <authorList>
            <person name="Lee S.D."/>
        </authorList>
    </citation>
    <scope>NUCLEOTIDE SEQUENCE [LARGE SCALE GENOMIC DNA]</scope>
    <source>
        <strain evidence="2">KCTC 39840</strain>
    </source>
</reference>
<protein>
    <submittedName>
        <fullName evidence="1">Uncharacterized protein</fullName>
    </submittedName>
</protein>
<gene>
    <name evidence="1" type="ORF">R7226_25365</name>
</gene>
<organism evidence="1 2">
    <name type="scientific">Conexibacter stalactiti</name>
    <dbReference type="NCBI Taxonomy" id="1940611"/>
    <lineage>
        <taxon>Bacteria</taxon>
        <taxon>Bacillati</taxon>
        <taxon>Actinomycetota</taxon>
        <taxon>Thermoleophilia</taxon>
        <taxon>Solirubrobacterales</taxon>
        <taxon>Conexibacteraceae</taxon>
        <taxon>Conexibacter</taxon>
    </lineage>
</organism>
<evidence type="ECO:0000313" key="1">
    <source>
        <dbReference type="EMBL" id="MDW5597706.1"/>
    </source>
</evidence>
<dbReference type="EMBL" id="JAWSTH010000099">
    <property type="protein sequence ID" value="MDW5597706.1"/>
    <property type="molecule type" value="Genomic_DNA"/>
</dbReference>